<evidence type="ECO:0000259" key="2">
    <source>
        <dbReference type="Pfam" id="PF01926"/>
    </source>
</evidence>
<dbReference type="EMBL" id="CP159989">
    <property type="protein sequence ID" value="XCP81666.1"/>
    <property type="molecule type" value="Genomic_DNA"/>
</dbReference>
<feature type="domain" description="G" evidence="2">
    <location>
        <begin position="68"/>
        <end position="182"/>
    </location>
</feature>
<evidence type="ECO:0000313" key="3">
    <source>
        <dbReference type="EMBL" id="XCP81666.1"/>
    </source>
</evidence>
<dbReference type="Gene3D" id="3.40.50.300">
    <property type="entry name" value="P-loop containing nucleotide triphosphate hydrolases"/>
    <property type="match status" value="1"/>
</dbReference>
<name>A0AAU8N1S9_9ACTO</name>
<dbReference type="Pfam" id="PF01926">
    <property type="entry name" value="MMR_HSR1"/>
    <property type="match status" value="1"/>
</dbReference>
<evidence type="ECO:0000256" key="1">
    <source>
        <dbReference type="SAM" id="MobiDB-lite"/>
    </source>
</evidence>
<protein>
    <submittedName>
        <fullName evidence="3">GTPase</fullName>
    </submittedName>
</protein>
<dbReference type="InterPro" id="IPR005662">
    <property type="entry name" value="GTPase_Era-like"/>
</dbReference>
<dbReference type="GO" id="GO:0005525">
    <property type="term" value="F:GTP binding"/>
    <property type="evidence" value="ECO:0007669"/>
    <property type="project" value="InterPro"/>
</dbReference>
<feature type="region of interest" description="Disordered" evidence="1">
    <location>
        <begin position="419"/>
        <end position="575"/>
    </location>
</feature>
<dbReference type="InterPro" id="IPR006073">
    <property type="entry name" value="GTP-bd"/>
</dbReference>
<dbReference type="GO" id="GO:0019843">
    <property type="term" value="F:rRNA binding"/>
    <property type="evidence" value="ECO:0007669"/>
    <property type="project" value="TreeGrafter"/>
</dbReference>
<dbReference type="SUPFAM" id="SSF52540">
    <property type="entry name" value="P-loop containing nucleoside triphosphate hydrolases"/>
    <property type="match status" value="1"/>
</dbReference>
<proteinExistence type="predicted"/>
<dbReference type="PANTHER" id="PTHR42698">
    <property type="entry name" value="GTPASE ERA"/>
    <property type="match status" value="1"/>
</dbReference>
<reference evidence="3" key="1">
    <citation type="submission" date="2024-05" db="EMBL/GenBank/DDBJ databases">
        <title>Draft genome assemblies of 36 bacteria isolated from hibernating arctic ground squirrels.</title>
        <authorList>
            <person name="McKee H."/>
            <person name="Mullen L."/>
            <person name="Drown D.M."/>
            <person name="Duddleston K.N."/>
        </authorList>
    </citation>
    <scope>NUCLEOTIDE SEQUENCE</scope>
    <source>
        <strain evidence="3">AR004</strain>
    </source>
</reference>
<dbReference type="PANTHER" id="PTHR42698:SF1">
    <property type="entry name" value="GTPASE ERA, MITOCHONDRIAL"/>
    <property type="match status" value="1"/>
</dbReference>
<dbReference type="RefSeq" id="WP_366179923.1">
    <property type="nucleotide sequence ID" value="NZ_CP159989.1"/>
</dbReference>
<sequence>MSGTAPEPARRATRENPAARSLAEALGALRRIIELGDGLGLGEDLDEAREIVARAGARASLAPGRTVIALAGATGSGKSSLLNALAGAPIARTAVTRPTTIRPLALLPGGRADGEASALLGWLGVDERVVAPLAGAVPADAIILDLPDVDSDAPEHRLIAERMAAQVDALVWVLDPEKYADAVLHKDFIAPMAAHAEVTLVVLNQADRLDAASREQVGADLRRLLAREGLAGTAPILASARTGEGIDALRGALERIAQARTASALRLRADARRAATRLRERFGGGGAGAPIDGRRLAEAASRAAGAEVVASAVRAATIHRGALSVGWPPVLWVRRFRADPLAALHLRGASPSRSSRAGEGPRPLDAVARTSLPEPSPVAVGLLRTEAHRLAADASAHLPGTARDAMLQRMDERAEAIGRAARRGHRPRRPGDARPPLVVGRLSPPMARPGRGDRRGRLAGRAVGHAGPAAHRCRATPLGPRALARRPARRRPGRRSPAGGHRRGGRARGRQTARGTGQETPAAGDRRRRRVTAHRAPARRARALGRAGRDGRRPQPARALTGLDRRCPTRVRARL</sequence>
<dbReference type="GO" id="GO:0005829">
    <property type="term" value="C:cytosol"/>
    <property type="evidence" value="ECO:0007669"/>
    <property type="project" value="TreeGrafter"/>
</dbReference>
<dbReference type="InterPro" id="IPR027417">
    <property type="entry name" value="P-loop_NTPase"/>
</dbReference>
<organism evidence="3">
    <name type="scientific">Actinomyces timonensis</name>
    <dbReference type="NCBI Taxonomy" id="1288391"/>
    <lineage>
        <taxon>Bacteria</taxon>
        <taxon>Bacillati</taxon>
        <taxon>Actinomycetota</taxon>
        <taxon>Actinomycetes</taxon>
        <taxon>Actinomycetales</taxon>
        <taxon>Actinomycetaceae</taxon>
        <taxon>Actinomyces</taxon>
    </lineage>
</organism>
<dbReference type="AlphaFoldDB" id="A0AAU8N1S9"/>
<feature type="compositionally biased region" description="Basic residues" evidence="1">
    <location>
        <begin position="483"/>
        <end position="511"/>
    </location>
</feature>
<dbReference type="GO" id="GO:0043024">
    <property type="term" value="F:ribosomal small subunit binding"/>
    <property type="evidence" value="ECO:0007669"/>
    <property type="project" value="TreeGrafter"/>
</dbReference>
<feature type="compositionally biased region" description="Basic residues" evidence="1">
    <location>
        <begin position="526"/>
        <end position="543"/>
    </location>
</feature>
<dbReference type="GO" id="GO:0000028">
    <property type="term" value="P:ribosomal small subunit assembly"/>
    <property type="evidence" value="ECO:0007669"/>
    <property type="project" value="TreeGrafter"/>
</dbReference>
<feature type="region of interest" description="Disordered" evidence="1">
    <location>
        <begin position="348"/>
        <end position="369"/>
    </location>
</feature>
<accession>A0AAU8N1S9</accession>
<feature type="compositionally biased region" description="Low complexity" evidence="1">
    <location>
        <begin position="348"/>
        <end position="363"/>
    </location>
</feature>
<gene>
    <name evidence="3" type="ORF">ABXS69_06425</name>
</gene>